<dbReference type="EMBL" id="JBEPME010000004">
    <property type="protein sequence ID" value="MET3658014.1"/>
    <property type="molecule type" value="Genomic_DNA"/>
</dbReference>
<evidence type="ECO:0000256" key="1">
    <source>
        <dbReference type="ARBA" id="ARBA00005278"/>
    </source>
</evidence>
<dbReference type="RefSeq" id="WP_082786503.1">
    <property type="nucleotide sequence ID" value="NZ_CP014616.1"/>
</dbReference>
<name>A0ABV2KAA6_SPOPS</name>
<evidence type="ECO:0000313" key="5">
    <source>
        <dbReference type="Proteomes" id="UP001549104"/>
    </source>
</evidence>
<evidence type="ECO:0000313" key="4">
    <source>
        <dbReference type="EMBL" id="MET3658014.1"/>
    </source>
</evidence>
<evidence type="ECO:0000256" key="3">
    <source>
        <dbReference type="SAM" id="Phobius"/>
    </source>
</evidence>
<comment type="caution">
    <text evidence="4">The sequence shown here is derived from an EMBL/GenBank/DDBJ whole genome shotgun (WGS) entry which is preliminary data.</text>
</comment>
<dbReference type="Pfam" id="PF03323">
    <property type="entry name" value="GerA"/>
    <property type="match status" value="1"/>
</dbReference>
<organism evidence="4 5">
    <name type="scientific">Sporosarcina psychrophila</name>
    <name type="common">Bacillus psychrophilus</name>
    <dbReference type="NCBI Taxonomy" id="1476"/>
    <lineage>
        <taxon>Bacteria</taxon>
        <taxon>Bacillati</taxon>
        <taxon>Bacillota</taxon>
        <taxon>Bacilli</taxon>
        <taxon>Bacillales</taxon>
        <taxon>Caryophanaceae</taxon>
        <taxon>Sporosarcina</taxon>
    </lineage>
</organism>
<keyword evidence="3" id="KW-0812">Transmembrane</keyword>
<keyword evidence="5" id="KW-1185">Reference proteome</keyword>
<dbReference type="PANTHER" id="PTHR22550">
    <property type="entry name" value="SPORE GERMINATION PROTEIN"/>
    <property type="match status" value="1"/>
</dbReference>
<evidence type="ECO:0000256" key="2">
    <source>
        <dbReference type="ARBA" id="ARBA00023136"/>
    </source>
</evidence>
<feature type="transmembrane region" description="Helical" evidence="3">
    <location>
        <begin position="285"/>
        <end position="307"/>
    </location>
</feature>
<reference evidence="4 5" key="1">
    <citation type="submission" date="2024-06" db="EMBL/GenBank/DDBJ databases">
        <title>Sorghum-associated microbial communities from plants grown in Nebraska, USA.</title>
        <authorList>
            <person name="Schachtman D."/>
        </authorList>
    </citation>
    <scope>NUCLEOTIDE SEQUENCE [LARGE SCALE GENOMIC DNA]</scope>
    <source>
        <strain evidence="4 5">1288</strain>
    </source>
</reference>
<proteinExistence type="inferred from homology"/>
<dbReference type="InterPro" id="IPR050768">
    <property type="entry name" value="UPF0353/GerABKA_families"/>
</dbReference>
<dbReference type="Proteomes" id="UP001549104">
    <property type="component" value="Unassembled WGS sequence"/>
</dbReference>
<feature type="transmembrane region" description="Helical" evidence="3">
    <location>
        <begin position="411"/>
        <end position="432"/>
    </location>
</feature>
<feature type="transmembrane region" description="Helical" evidence="3">
    <location>
        <begin position="381"/>
        <end position="399"/>
    </location>
</feature>
<feature type="transmembrane region" description="Helical" evidence="3">
    <location>
        <begin position="357"/>
        <end position="375"/>
    </location>
</feature>
<keyword evidence="3" id="KW-1133">Transmembrane helix</keyword>
<dbReference type="PANTHER" id="PTHR22550:SF5">
    <property type="entry name" value="LEUCINE ZIPPER PROTEIN 4"/>
    <property type="match status" value="1"/>
</dbReference>
<comment type="similarity">
    <text evidence="1">Belongs to the GerABKA family.</text>
</comment>
<dbReference type="InterPro" id="IPR004995">
    <property type="entry name" value="Spore_Ger"/>
</dbReference>
<gene>
    <name evidence="4" type="ORF">ABIC55_003111</name>
</gene>
<accession>A0ABV2KAA6</accession>
<protein>
    <submittedName>
        <fullName evidence="4">Uncharacterized protein</fullName>
    </submittedName>
</protein>
<keyword evidence="2 3" id="KW-0472">Membrane</keyword>
<dbReference type="PIRSF" id="PIRSF005690">
    <property type="entry name" value="GerBA"/>
    <property type="match status" value="1"/>
</dbReference>
<sequence>MSFLQGGEDSHNNGTSSQNDKVLITIAAIKNELTGINDAVFKDIQTPDELVTIIYFSSLIEKLTLYRTVIFPLLDQKEDLLKSADVPEKVNLSGVLFSITEGNTIVYFHKKNLFITVHTYSPPMSSIIGSDTESSVIGPQDAFTESLKTNLSLIKRRLRNTGLKNEDYTIGTETNTKISVVYMEHIVNKDNLDKVLKKISEIKHPGFNDISVLKQLMDDHPFSPFPQFHGTVRPDAAVNYLLDGRVAILMNNSQALLICPISFFELFTSPEDYYNRWTTASLLRALRFFGFFLTIILTPTYISVLSHHPEMLPFNVLLNLQESRGKVPFSPVLEVLFMELVIEILREAGTRMPTKIGQTIGIVGGIVIGTAAVEASLVSNVLIVLVAISALLSFLPPNFVMSNASRSIRYLFIVAAGMFGLYGQMIAFAWLFHHLLSLTSLGTPYMTPVIPRKWSDYLNSVVRVPTLYRRRKAGISRAQSTKKPPVEGGK</sequence>